<comment type="subcellular location">
    <subcellularLocation>
        <location evidence="1">Membrane</location>
        <topology evidence="1">Single-pass membrane protein</topology>
    </subcellularLocation>
</comment>
<dbReference type="PRINTS" id="PR00205">
    <property type="entry name" value="CADHERIN"/>
</dbReference>
<evidence type="ECO:0000256" key="3">
    <source>
        <dbReference type="ARBA" id="ARBA00022737"/>
    </source>
</evidence>
<dbReference type="PANTHER" id="PTHR24028">
    <property type="entry name" value="CADHERIN-87A"/>
    <property type="match status" value="1"/>
</dbReference>
<feature type="transmembrane region" description="Helical" evidence="9">
    <location>
        <begin position="878"/>
        <end position="902"/>
    </location>
</feature>
<evidence type="ECO:0000256" key="5">
    <source>
        <dbReference type="ARBA" id="ARBA00022989"/>
    </source>
</evidence>
<reference evidence="12" key="2">
    <citation type="journal article" date="2023" name="Infect Dis Poverty">
        <title>Chromosome-scale genome of the human blood fluke Schistosoma mekongi and its implications for public health.</title>
        <authorList>
            <person name="Zhou M."/>
            <person name="Xu L."/>
            <person name="Xu D."/>
            <person name="Chen W."/>
            <person name="Khan J."/>
            <person name="Hu Y."/>
            <person name="Huang H."/>
            <person name="Wei H."/>
            <person name="Zhang Y."/>
            <person name="Chusongsang P."/>
            <person name="Tanasarnprasert K."/>
            <person name="Hu X."/>
            <person name="Limpanont Y."/>
            <person name="Lv Z."/>
        </authorList>
    </citation>
    <scope>NUCLEOTIDE SEQUENCE</scope>
    <source>
        <strain evidence="12">LV_2022a</strain>
    </source>
</reference>
<dbReference type="GO" id="GO:0007156">
    <property type="term" value="P:homophilic cell adhesion via plasma membrane adhesion molecules"/>
    <property type="evidence" value="ECO:0007669"/>
    <property type="project" value="InterPro"/>
</dbReference>
<evidence type="ECO:0000256" key="2">
    <source>
        <dbReference type="ARBA" id="ARBA00022692"/>
    </source>
</evidence>
<dbReference type="EMBL" id="JALJAT010000001">
    <property type="protein sequence ID" value="KAK4474746.1"/>
    <property type="molecule type" value="Genomic_DNA"/>
</dbReference>
<feature type="domain" description="Cadherin" evidence="11">
    <location>
        <begin position="364"/>
        <end position="483"/>
    </location>
</feature>
<feature type="domain" description="Cadherin" evidence="11">
    <location>
        <begin position="641"/>
        <end position="747"/>
    </location>
</feature>
<evidence type="ECO:0000256" key="10">
    <source>
        <dbReference type="SAM" id="SignalP"/>
    </source>
</evidence>
<dbReference type="CDD" id="cd11304">
    <property type="entry name" value="Cadherin_repeat"/>
    <property type="match status" value="6"/>
</dbReference>
<dbReference type="InterPro" id="IPR020894">
    <property type="entry name" value="Cadherin_CS"/>
</dbReference>
<dbReference type="PANTHER" id="PTHR24028:SF146">
    <property type="entry name" value="CADHERIN 96CB, ISOFORM D-RELATED"/>
    <property type="match status" value="1"/>
</dbReference>
<evidence type="ECO:0000256" key="9">
    <source>
        <dbReference type="SAM" id="Phobius"/>
    </source>
</evidence>
<keyword evidence="2 9" id="KW-0812">Transmembrane</keyword>
<feature type="domain" description="Cadherin" evidence="11">
    <location>
        <begin position="238"/>
        <end position="359"/>
    </location>
</feature>
<dbReference type="Proteomes" id="UP001292079">
    <property type="component" value="Unassembled WGS sequence"/>
</dbReference>
<feature type="domain" description="Cadherin" evidence="11">
    <location>
        <begin position="751"/>
        <end position="878"/>
    </location>
</feature>
<dbReference type="InterPro" id="IPR015919">
    <property type="entry name" value="Cadherin-like_sf"/>
</dbReference>
<sequence>MKLKDNFLILILQLIISVNAFISKPPIVKLKIDEESPLHTTLGNISSFLFSKSKITSDSIFFTVTQNGLIQLTRRLDLETLCSEQALCCELNKPCELTSNVVIEGVNSDELELVELIILIQDINDHVPQFISGNNQIVKISELAEIGSILNLIPASDADLSPDNQIQRYSMHGIELQQTFELDTSDLPNVRLRLTQPLDYELTTNYSGIIEACDRRQCTQQNLTILVIDANDNKPMFVQHSYELTIPENFSVGQTVLVLDAIDKDSELNARMDFRLQGDVDMNLKKTFRLDSHSGHLILQSRLAAHQRSEYRFSVTVSEVLNSQVQSIDSLSSRIPITPTDTANVIIIVQDLNDFSPSIRMISPMEGKHLSIQENSAHVRVCVLQVTDNDLHDNGRVQCRLVTNSFEPASSTSDSHNSTSTDSFELTQTGNHYTLLTTRSFDAELEPQITVNIACTDYGVPPRSSSRELIIQVEDVNEYPPELERINYLASIMENVKSGIEVIQVVAHDRDQAAKLTYELSSEGKQYFTIDPITGVITTLGGDEKDENGNLQSFSLLDREKTEKITFSVCVTDGTPTNGCGLIALDHHSTMNNKEREKYSQQSANPLGDISRPVFTASATIFVTVLDVNDNQPQFITKGPFSILENQPRFTQINGRLTALDADAGENGHVRYSIRHIWVSTTGIPSPDVFEVDSEGQIRTMEVLDREQINAYTLEIVACDSAPLNPLCTELNITITVLDENDNKPEWHYPHARDKEVNITSDLPAGRVVARILAMDLDTGENGRVIYSLIDPHKRTVFQIDNITGEISVVKNNLNELGQNGDGTYILDDSIHSTPLLPGVYRLRLRASDMGHPEQATETWLQVNVFGSDSITNVGLNFMIIIVMIAITGLISVCLVVAIICVRRRSSLHWNRPQDHAQTNGFRRGRGAGDGAEGSMFPLKHEYNYPLDGTGYMMSISPTPSDLDALKLGYQPNGGTYLDNLHSAPDMHPYDWNNPSSLPGLYYSSQSGPGGINTTKNYPFCSVAMDQNISNQINTLHLPLYTPVNRMTPTFQSETGTFLRYPAYGVQPHLIGTSSCLNFSACSPNGTDQISTQTSALSSFTEVPADSTVTTTSPTIGPTLSELRETEICNLSSHNSKNTCECEHNPLSPPRQPYAPLIIGTNNGIGCCYSTSNRRIPNGNIHCELDVESADSGRGASEDDPSQLTGQFMHFYPTCHLANIPHASLIHRNNSPPTNNVNGITTSTCVQNIKLQANSTNNTSGIVVLTGEVTESEGCTGGEQAESNWNSTSAVRRLKL</sequence>
<feature type="domain" description="Cadherin" evidence="11">
    <location>
        <begin position="33"/>
        <end position="130"/>
    </location>
</feature>
<reference evidence="12" key="1">
    <citation type="submission" date="2022-04" db="EMBL/GenBank/DDBJ databases">
        <authorList>
            <person name="Xu L."/>
            <person name="Lv Z."/>
        </authorList>
    </citation>
    <scope>NUCLEOTIDE SEQUENCE</scope>
    <source>
        <strain evidence="12">LV_2022a</strain>
    </source>
</reference>
<dbReference type="FunFam" id="2.60.40.60:FF:000092">
    <property type="entry name" value="Protocadherin 8"/>
    <property type="match status" value="1"/>
</dbReference>
<evidence type="ECO:0000256" key="4">
    <source>
        <dbReference type="ARBA" id="ARBA00022837"/>
    </source>
</evidence>
<dbReference type="GO" id="GO:0005509">
    <property type="term" value="F:calcium ion binding"/>
    <property type="evidence" value="ECO:0007669"/>
    <property type="project" value="UniProtKB-UniRule"/>
</dbReference>
<feature type="chain" id="PRO_5042097239" description="Cadherin domain-containing protein" evidence="10">
    <location>
        <begin position="21"/>
        <end position="1296"/>
    </location>
</feature>
<dbReference type="Pfam" id="PF00028">
    <property type="entry name" value="Cadherin"/>
    <property type="match status" value="6"/>
</dbReference>
<dbReference type="GO" id="GO:0005886">
    <property type="term" value="C:plasma membrane"/>
    <property type="evidence" value="ECO:0007669"/>
    <property type="project" value="InterPro"/>
</dbReference>
<evidence type="ECO:0000313" key="12">
    <source>
        <dbReference type="EMBL" id="KAK4474746.1"/>
    </source>
</evidence>
<evidence type="ECO:0000256" key="6">
    <source>
        <dbReference type="ARBA" id="ARBA00023136"/>
    </source>
</evidence>
<comment type="caution">
    <text evidence="12">The sequence shown here is derived from an EMBL/GenBank/DDBJ whole genome shotgun (WGS) entry which is preliminary data.</text>
</comment>
<feature type="domain" description="Cadherin" evidence="11">
    <location>
        <begin position="484"/>
        <end position="635"/>
    </location>
</feature>
<keyword evidence="10" id="KW-0732">Signal</keyword>
<keyword evidence="4 8" id="KW-0106">Calcium</keyword>
<dbReference type="InterPro" id="IPR002126">
    <property type="entry name" value="Cadherin-like_dom"/>
</dbReference>
<keyword evidence="6 9" id="KW-0472">Membrane</keyword>
<evidence type="ECO:0000313" key="13">
    <source>
        <dbReference type="Proteomes" id="UP001292079"/>
    </source>
</evidence>
<feature type="signal peptide" evidence="10">
    <location>
        <begin position="1"/>
        <end position="20"/>
    </location>
</feature>
<dbReference type="Gene3D" id="2.60.40.60">
    <property type="entry name" value="Cadherins"/>
    <property type="match status" value="7"/>
</dbReference>
<evidence type="ECO:0000256" key="7">
    <source>
        <dbReference type="ARBA" id="ARBA00023180"/>
    </source>
</evidence>
<protein>
    <recommendedName>
        <fullName evidence="11">Cadherin domain-containing protein</fullName>
    </recommendedName>
</protein>
<feature type="domain" description="Cadherin" evidence="11">
    <location>
        <begin position="132"/>
        <end position="237"/>
    </location>
</feature>
<accession>A0AAE2D7Z7</accession>
<gene>
    <name evidence="12" type="ORF">MN116_000734</name>
</gene>
<proteinExistence type="predicted"/>
<name>A0AAE2D7Z7_SCHME</name>
<dbReference type="PROSITE" id="PS50268">
    <property type="entry name" value="CADHERIN_2"/>
    <property type="match status" value="7"/>
</dbReference>
<keyword evidence="7" id="KW-0325">Glycoprotein</keyword>
<evidence type="ECO:0000259" key="11">
    <source>
        <dbReference type="PROSITE" id="PS50268"/>
    </source>
</evidence>
<evidence type="ECO:0000256" key="8">
    <source>
        <dbReference type="PROSITE-ProRule" id="PRU00043"/>
    </source>
</evidence>
<dbReference type="PROSITE" id="PS00232">
    <property type="entry name" value="CADHERIN_1"/>
    <property type="match status" value="4"/>
</dbReference>
<keyword evidence="5 9" id="KW-1133">Transmembrane helix</keyword>
<organism evidence="12 13">
    <name type="scientific">Schistosoma mekongi</name>
    <name type="common">Parasitic worm</name>
    <dbReference type="NCBI Taxonomy" id="38744"/>
    <lineage>
        <taxon>Eukaryota</taxon>
        <taxon>Metazoa</taxon>
        <taxon>Spiralia</taxon>
        <taxon>Lophotrochozoa</taxon>
        <taxon>Platyhelminthes</taxon>
        <taxon>Trematoda</taxon>
        <taxon>Digenea</taxon>
        <taxon>Strigeidida</taxon>
        <taxon>Schistosomatoidea</taxon>
        <taxon>Schistosomatidae</taxon>
        <taxon>Schistosoma</taxon>
    </lineage>
</organism>
<keyword evidence="13" id="KW-1185">Reference proteome</keyword>
<dbReference type="InterPro" id="IPR050174">
    <property type="entry name" value="Protocadherin/Cadherin-CA"/>
</dbReference>
<evidence type="ECO:0000256" key="1">
    <source>
        <dbReference type="ARBA" id="ARBA00004167"/>
    </source>
</evidence>
<keyword evidence="3" id="KW-0677">Repeat</keyword>
<dbReference type="SMART" id="SM00112">
    <property type="entry name" value="CA"/>
    <property type="match status" value="6"/>
</dbReference>
<dbReference type="SUPFAM" id="SSF49313">
    <property type="entry name" value="Cadherin-like"/>
    <property type="match status" value="6"/>
</dbReference>